<proteinExistence type="predicted"/>
<evidence type="ECO:0000313" key="2">
    <source>
        <dbReference type="EMBL" id="RGI89652.1"/>
    </source>
</evidence>
<dbReference type="Proteomes" id="UP000286561">
    <property type="component" value="Unassembled WGS sequence"/>
</dbReference>
<feature type="transmembrane region" description="Helical" evidence="1">
    <location>
        <begin position="216"/>
        <end position="235"/>
    </location>
</feature>
<accession>A0A374NS35</accession>
<dbReference type="OrthoDB" id="9784805at2"/>
<reference evidence="5 6" key="1">
    <citation type="submission" date="2018-08" db="EMBL/GenBank/DDBJ databases">
        <title>A genome reference for cultivated species of the human gut microbiota.</title>
        <authorList>
            <person name="Zou Y."/>
            <person name="Xue W."/>
            <person name="Luo G."/>
        </authorList>
    </citation>
    <scope>NUCLEOTIDE SEQUENCE [LARGE SCALE GENOMIC DNA]</scope>
    <source>
        <strain evidence="4 6">AF31-17AC</strain>
        <strain evidence="3 7">AM48-23BH</strain>
        <strain evidence="2 5">TM10-1AC</strain>
    </source>
</reference>
<dbReference type="EMBL" id="QSEP01000021">
    <property type="protein sequence ID" value="RGZ84051.1"/>
    <property type="molecule type" value="Genomic_DNA"/>
</dbReference>
<name>A0A374NS35_9FIRM</name>
<comment type="caution">
    <text evidence="2">The sequence shown here is derived from an EMBL/GenBank/DDBJ whole genome shotgun (WGS) entry which is preliminary data.</text>
</comment>
<protein>
    <submittedName>
        <fullName evidence="2">DUF1385 domain-containing protein</fullName>
    </submittedName>
</protein>
<keyword evidence="1" id="KW-0812">Transmembrane</keyword>
<evidence type="ECO:0000313" key="7">
    <source>
        <dbReference type="Proteomes" id="UP000286561"/>
    </source>
</evidence>
<dbReference type="EMBL" id="QSOE01000025">
    <property type="protein sequence ID" value="RGI89652.1"/>
    <property type="molecule type" value="Genomic_DNA"/>
</dbReference>
<dbReference type="Proteomes" id="UP000283700">
    <property type="component" value="Unassembled WGS sequence"/>
</dbReference>
<feature type="transmembrane region" description="Helical" evidence="1">
    <location>
        <begin position="150"/>
        <end position="171"/>
    </location>
</feature>
<dbReference type="Proteomes" id="UP000262524">
    <property type="component" value="Unassembled WGS sequence"/>
</dbReference>
<feature type="transmembrane region" description="Helical" evidence="1">
    <location>
        <begin position="241"/>
        <end position="262"/>
    </location>
</feature>
<evidence type="ECO:0000313" key="3">
    <source>
        <dbReference type="EMBL" id="RGZ84051.1"/>
    </source>
</evidence>
<dbReference type="EMBL" id="QRQO01000067">
    <property type="protein sequence ID" value="RHN07737.1"/>
    <property type="molecule type" value="Genomic_DNA"/>
</dbReference>
<keyword evidence="1" id="KW-0472">Membrane</keyword>
<dbReference type="AlphaFoldDB" id="A0A374NS35"/>
<dbReference type="PANTHER" id="PTHR42867">
    <property type="entry name" value="MEMBRANE PROTEIN-RELATED"/>
    <property type="match status" value="1"/>
</dbReference>
<evidence type="ECO:0000256" key="1">
    <source>
        <dbReference type="SAM" id="Phobius"/>
    </source>
</evidence>
<dbReference type="PANTHER" id="PTHR42867:SF1">
    <property type="entry name" value="MEMBRANE PROTEIN-RELATED"/>
    <property type="match status" value="1"/>
</dbReference>
<gene>
    <name evidence="3" type="ORF">DW972_05405</name>
    <name evidence="4" type="ORF">DWZ29_15195</name>
    <name evidence="2" type="ORF">DXD91_05545</name>
</gene>
<sequence>MRGILERRCSLKKTSIGGQAVMEGVMMKNLDRYAVAVRKPDHEIEVMTDEYKSLGSRYAVLGLPIIRGVVNFGESLYIGLKTLSYSSSFYEEEDYEPGKVEQFFTKIFGDKLESVLMGITMVISVILALGIFMVLPFFLTNLMKGFLPSYSIRTLIEGIIRVALFLIYIWLISKMEDIKRVFMYHGAEHKTINCLEHGEDLTPENIKKYSRLHKRCGTSFLLIVMIVSIVVFMFIRVDSLVWKFVLRILLVPVVAGISYEFIRLAGRSDSKIVNTLSKPGLYLQYFTTREPDEEMMEVAIKAVEGVFDWREYLRAMHNGELED</sequence>
<evidence type="ECO:0000313" key="5">
    <source>
        <dbReference type="Proteomes" id="UP000262524"/>
    </source>
</evidence>
<dbReference type="InterPro" id="IPR010787">
    <property type="entry name" value="DUF1385"/>
</dbReference>
<feature type="transmembrane region" description="Helical" evidence="1">
    <location>
        <begin position="115"/>
        <end position="138"/>
    </location>
</feature>
<evidence type="ECO:0000313" key="4">
    <source>
        <dbReference type="EMBL" id="RHN07737.1"/>
    </source>
</evidence>
<organism evidence="2 5">
    <name type="scientific">Anaerobutyricum hallii</name>
    <dbReference type="NCBI Taxonomy" id="39488"/>
    <lineage>
        <taxon>Bacteria</taxon>
        <taxon>Bacillati</taxon>
        <taxon>Bacillota</taxon>
        <taxon>Clostridia</taxon>
        <taxon>Lachnospirales</taxon>
        <taxon>Lachnospiraceae</taxon>
        <taxon>Anaerobutyricum</taxon>
    </lineage>
</organism>
<evidence type="ECO:0000313" key="6">
    <source>
        <dbReference type="Proteomes" id="UP000283700"/>
    </source>
</evidence>
<dbReference type="Pfam" id="PF07136">
    <property type="entry name" value="DUF1385"/>
    <property type="match status" value="1"/>
</dbReference>
<keyword evidence="1" id="KW-1133">Transmembrane helix</keyword>